<accession>A0A5B9WA74</accession>
<evidence type="ECO:0000313" key="3">
    <source>
        <dbReference type="Proteomes" id="UP000324233"/>
    </source>
</evidence>
<feature type="domain" description="Mce/MlaD" evidence="1">
    <location>
        <begin position="41"/>
        <end position="119"/>
    </location>
</feature>
<dbReference type="PANTHER" id="PTHR33371">
    <property type="entry name" value="INTERMEMBRANE PHOSPHOLIPID TRANSPORT SYSTEM BINDING PROTEIN MLAD-RELATED"/>
    <property type="match status" value="1"/>
</dbReference>
<dbReference type="Proteomes" id="UP000324233">
    <property type="component" value="Chromosome"/>
</dbReference>
<dbReference type="OrthoDB" id="5241191at2"/>
<proteinExistence type="predicted"/>
<dbReference type="InterPro" id="IPR003399">
    <property type="entry name" value="Mce/MlaD"/>
</dbReference>
<evidence type="ECO:0000259" key="1">
    <source>
        <dbReference type="Pfam" id="PF02470"/>
    </source>
</evidence>
<dbReference type="KEGG" id="agv:OJF2_53450"/>
<dbReference type="RefSeq" id="WP_148596410.1">
    <property type="nucleotide sequence ID" value="NZ_CP042997.1"/>
</dbReference>
<organism evidence="2 3">
    <name type="scientific">Aquisphaera giovannonii</name>
    <dbReference type="NCBI Taxonomy" id="406548"/>
    <lineage>
        <taxon>Bacteria</taxon>
        <taxon>Pseudomonadati</taxon>
        <taxon>Planctomycetota</taxon>
        <taxon>Planctomycetia</taxon>
        <taxon>Isosphaerales</taxon>
        <taxon>Isosphaeraceae</taxon>
        <taxon>Aquisphaera</taxon>
    </lineage>
</organism>
<protein>
    <submittedName>
        <fullName evidence="2">Mce related protein</fullName>
    </submittedName>
</protein>
<gene>
    <name evidence="2" type="ORF">OJF2_53450</name>
</gene>
<reference evidence="2 3" key="1">
    <citation type="submission" date="2019-08" db="EMBL/GenBank/DDBJ databases">
        <title>Deep-cultivation of Planctomycetes and their phenomic and genomic characterization uncovers novel biology.</title>
        <authorList>
            <person name="Wiegand S."/>
            <person name="Jogler M."/>
            <person name="Boedeker C."/>
            <person name="Pinto D."/>
            <person name="Vollmers J."/>
            <person name="Rivas-Marin E."/>
            <person name="Kohn T."/>
            <person name="Peeters S.H."/>
            <person name="Heuer A."/>
            <person name="Rast P."/>
            <person name="Oberbeckmann S."/>
            <person name="Bunk B."/>
            <person name="Jeske O."/>
            <person name="Meyerdierks A."/>
            <person name="Storesund J.E."/>
            <person name="Kallscheuer N."/>
            <person name="Luecker S."/>
            <person name="Lage O.M."/>
            <person name="Pohl T."/>
            <person name="Merkel B.J."/>
            <person name="Hornburger P."/>
            <person name="Mueller R.-W."/>
            <person name="Bruemmer F."/>
            <person name="Labrenz M."/>
            <person name="Spormann A.M."/>
            <person name="Op den Camp H."/>
            <person name="Overmann J."/>
            <person name="Amann R."/>
            <person name="Jetten M.S.M."/>
            <person name="Mascher T."/>
            <person name="Medema M.H."/>
            <person name="Devos D.P."/>
            <person name="Kaster A.-K."/>
            <person name="Ovreas L."/>
            <person name="Rohde M."/>
            <person name="Galperin M.Y."/>
            <person name="Jogler C."/>
        </authorList>
    </citation>
    <scope>NUCLEOTIDE SEQUENCE [LARGE SCALE GENOMIC DNA]</scope>
    <source>
        <strain evidence="2 3">OJF2</strain>
    </source>
</reference>
<dbReference type="Pfam" id="PF02470">
    <property type="entry name" value="MlaD"/>
    <property type="match status" value="1"/>
</dbReference>
<dbReference type="EMBL" id="CP042997">
    <property type="protein sequence ID" value="QEH36760.1"/>
    <property type="molecule type" value="Genomic_DNA"/>
</dbReference>
<evidence type="ECO:0000313" key="2">
    <source>
        <dbReference type="EMBL" id="QEH36760.1"/>
    </source>
</evidence>
<dbReference type="AlphaFoldDB" id="A0A5B9WA74"/>
<dbReference type="PANTHER" id="PTHR33371:SF4">
    <property type="entry name" value="INTERMEMBRANE PHOSPHOLIPID TRANSPORT SYSTEM BINDING PROTEIN MLAD"/>
    <property type="match status" value="1"/>
</dbReference>
<dbReference type="InterPro" id="IPR052336">
    <property type="entry name" value="MlaD_Phospholipid_Transporter"/>
</dbReference>
<sequence length="429" mass="46139">MSARRTTMRDVVVGLVVLAAVGGLLALMGKASDGPGFLARQKTVDVIFRDGQGIRVGSPVRVAGLDAGNVVDLDLVKVKDVLCARVRISLPANLLEKLPQDSKISISPGLTGMSHVNIVAAGQSQATLTPGQQVWGVESSFFDPIIEQVGLGPVERSHLSHTIAEVRETVDTVGPKLRQVLTTLSDTTSNLKGLSDSIRPAVENTIGHVEDLSRRIAANGAKIESTLARVESITRQADGILAENRENVAATVGSVRNIAASVDDVIVKDRVKVEKLLDGADMTRARADRVLYRADLIAEQAVQIVTHNRADIERSIANVRDATDWGNKLVQKIFSNPFVLSPFYKPNNEDLRVQAVYDAAQVWTKGAQEFNDAVKELAAVQAQAKTPEQQQEVAALQAKAMAMADRLNMTSAALADGLKRPASTSRRLR</sequence>
<name>A0A5B9WA74_9BACT</name>
<keyword evidence="3" id="KW-1185">Reference proteome</keyword>